<dbReference type="RefSeq" id="WP_406787136.1">
    <property type="nucleotide sequence ID" value="NZ_JBJIAA010000006.1"/>
</dbReference>
<dbReference type="PANTHER" id="PTHR12147">
    <property type="entry name" value="METALLOPEPTIDASE M28 FAMILY MEMBER"/>
    <property type="match status" value="1"/>
</dbReference>
<dbReference type="PANTHER" id="PTHR12147:SF26">
    <property type="entry name" value="PEPTIDASE M28 DOMAIN-CONTAINING PROTEIN"/>
    <property type="match status" value="1"/>
</dbReference>
<feature type="domain" description="Peptidase M28" evidence="2">
    <location>
        <begin position="214"/>
        <end position="404"/>
    </location>
</feature>
<keyword evidence="1" id="KW-1133">Transmembrane helix</keyword>
<organism evidence="3 4">
    <name type="scientific">Clostridium neuense</name>
    <dbReference type="NCBI Taxonomy" id="1728934"/>
    <lineage>
        <taxon>Bacteria</taxon>
        <taxon>Bacillati</taxon>
        <taxon>Bacillota</taxon>
        <taxon>Clostridia</taxon>
        <taxon>Eubacteriales</taxon>
        <taxon>Clostridiaceae</taxon>
        <taxon>Clostridium</taxon>
    </lineage>
</organism>
<protein>
    <submittedName>
        <fullName evidence="3">M28 family metallopeptidase</fullName>
    </submittedName>
</protein>
<gene>
    <name evidence="3" type="ORF">ACJDT4_08520</name>
</gene>
<dbReference type="EMBL" id="JBJIAA010000006">
    <property type="protein sequence ID" value="MFL0250466.1"/>
    <property type="molecule type" value="Genomic_DNA"/>
</dbReference>
<keyword evidence="1" id="KW-0472">Membrane</keyword>
<name>A0ABW8TE28_9CLOT</name>
<dbReference type="Gene3D" id="3.50.30.30">
    <property type="match status" value="1"/>
</dbReference>
<dbReference type="InterPro" id="IPR007484">
    <property type="entry name" value="Peptidase_M28"/>
</dbReference>
<dbReference type="SUPFAM" id="SSF53187">
    <property type="entry name" value="Zn-dependent exopeptidases"/>
    <property type="match status" value="1"/>
</dbReference>
<dbReference type="Pfam" id="PF04389">
    <property type="entry name" value="Peptidase_M28"/>
    <property type="match status" value="1"/>
</dbReference>
<evidence type="ECO:0000256" key="1">
    <source>
        <dbReference type="SAM" id="Phobius"/>
    </source>
</evidence>
<dbReference type="Gene3D" id="3.40.630.10">
    <property type="entry name" value="Zn peptidases"/>
    <property type="match status" value="1"/>
</dbReference>
<evidence type="ECO:0000259" key="2">
    <source>
        <dbReference type="Pfam" id="PF04389"/>
    </source>
</evidence>
<feature type="transmembrane region" description="Helical" evidence="1">
    <location>
        <begin position="427"/>
        <end position="445"/>
    </location>
</feature>
<keyword evidence="4" id="KW-1185">Reference proteome</keyword>
<evidence type="ECO:0000313" key="4">
    <source>
        <dbReference type="Proteomes" id="UP001623592"/>
    </source>
</evidence>
<accession>A0ABW8TE28</accession>
<comment type="caution">
    <text evidence="3">The sequence shown here is derived from an EMBL/GenBank/DDBJ whole genome shotgun (WGS) entry which is preliminary data.</text>
</comment>
<dbReference type="InterPro" id="IPR045175">
    <property type="entry name" value="M28_fam"/>
</dbReference>
<sequence length="452" mass="50980">MKKLIICILFVISIVLFAFSFQKYCSIHKFDINAIKKNIAFLSNNNFKGRLGGSFENDEVASYIRDQFKASKLTSYSQNYYQTFKAYYPKRISGDPYLKVVDTHGNLVKTYAYDRDFKEDMLNFKSNHVVFYNGSNIKANSSYIQIRDKGNNFIIYAPKDNNISFRSSFIADSDYSLCIMVTKDCLSQIRNYLNNGCIIDCFIPYSNDTTTLKNVIGYIKGSDSSKPPVIISAHFDHVGTDLNGKVYNGALDNASGTSFILEMSKFINSLGTPNRDIIFVAFNGEEFGLKGSEAFVNKYYKKIKSGEDYNFDMIGSPSSIPLSIMGGKKDTANSAPINSISTLCAKEHVSFNYIFEDASDHSSFRNKNIKAVTFCDDDTSRIHTPADKASYISSSSIDRCFKIASRDIINNSYTFSFLILYNKQVCILSLFAMIVLTFISLQYAVKSINQQK</sequence>
<dbReference type="Proteomes" id="UP001623592">
    <property type="component" value="Unassembled WGS sequence"/>
</dbReference>
<reference evidence="3 4" key="1">
    <citation type="submission" date="2024-11" db="EMBL/GenBank/DDBJ databases">
        <authorList>
            <person name="Heng Y.C."/>
            <person name="Lim A.C.H."/>
            <person name="Lee J.K.Y."/>
            <person name="Kittelmann S."/>
        </authorList>
    </citation>
    <scope>NUCLEOTIDE SEQUENCE [LARGE SCALE GENOMIC DNA]</scope>
    <source>
        <strain evidence="3 4">WILCCON 0114</strain>
    </source>
</reference>
<evidence type="ECO:0000313" key="3">
    <source>
        <dbReference type="EMBL" id="MFL0250466.1"/>
    </source>
</evidence>
<proteinExistence type="predicted"/>
<keyword evidence="1" id="KW-0812">Transmembrane</keyword>